<dbReference type="EMBL" id="HBHW01034863">
    <property type="protein sequence ID" value="CAE0058753.1"/>
    <property type="molecule type" value="Transcribed_RNA"/>
</dbReference>
<feature type="transmembrane region" description="Helical" evidence="6">
    <location>
        <begin position="6"/>
        <end position="24"/>
    </location>
</feature>
<evidence type="ECO:0000256" key="2">
    <source>
        <dbReference type="ARBA" id="ARBA00010350"/>
    </source>
</evidence>
<reference evidence="7" key="1">
    <citation type="submission" date="2021-01" db="EMBL/GenBank/DDBJ databases">
        <authorList>
            <person name="Corre E."/>
            <person name="Pelletier E."/>
            <person name="Niang G."/>
            <person name="Scheremetjew M."/>
            <person name="Finn R."/>
            <person name="Kale V."/>
            <person name="Holt S."/>
            <person name="Cochrane G."/>
            <person name="Meng A."/>
            <person name="Brown T."/>
            <person name="Cohen L."/>
        </authorList>
    </citation>
    <scope>NUCLEOTIDE SEQUENCE</scope>
    <source>
        <strain evidence="7">CCMP 769</strain>
    </source>
</reference>
<dbReference type="AlphaFoldDB" id="A0A7S3A1M0"/>
<evidence type="ECO:0000256" key="1">
    <source>
        <dbReference type="ARBA" id="ARBA00004141"/>
    </source>
</evidence>
<evidence type="ECO:0000256" key="4">
    <source>
        <dbReference type="ARBA" id="ARBA00022989"/>
    </source>
</evidence>
<name>A0A7S3A1M0_9RHOD</name>
<dbReference type="PANTHER" id="PTHR23291:SF32">
    <property type="entry name" value="BAX INHIBITOR 1"/>
    <property type="match status" value="1"/>
</dbReference>
<evidence type="ECO:0000256" key="5">
    <source>
        <dbReference type="ARBA" id="ARBA00023136"/>
    </source>
</evidence>
<keyword evidence="3 6" id="KW-0812">Transmembrane</keyword>
<evidence type="ECO:0000256" key="6">
    <source>
        <dbReference type="RuleBase" id="RU004379"/>
    </source>
</evidence>
<feature type="transmembrane region" description="Helical" evidence="6">
    <location>
        <begin position="36"/>
        <end position="55"/>
    </location>
</feature>
<dbReference type="PANTHER" id="PTHR23291">
    <property type="entry name" value="BAX INHIBITOR-RELATED"/>
    <property type="match status" value="1"/>
</dbReference>
<dbReference type="GO" id="GO:0016020">
    <property type="term" value="C:membrane"/>
    <property type="evidence" value="ECO:0007669"/>
    <property type="project" value="UniProtKB-SubCell"/>
</dbReference>
<keyword evidence="4 6" id="KW-1133">Transmembrane helix</keyword>
<dbReference type="Pfam" id="PF01027">
    <property type="entry name" value="Bax1-I"/>
    <property type="match status" value="1"/>
</dbReference>
<sequence length="107" mass="12185">MMAPDARYLYLGGMLSSALSMLFWINMVSMFFPSQFNYNLQLYGGLIVFCGYVLSDTSRMIEKAKDGRSDAISDATALFVNLIGVLRRILIILSKKEDSDKRSRRRN</sequence>
<keyword evidence="5 6" id="KW-0472">Membrane</keyword>
<accession>A0A7S3A1M0</accession>
<evidence type="ECO:0000313" key="7">
    <source>
        <dbReference type="EMBL" id="CAE0058753.1"/>
    </source>
</evidence>
<comment type="caution">
    <text evidence="6">Lacks conserved residue(s) required for the propagation of feature annotation.</text>
</comment>
<organism evidence="7">
    <name type="scientific">Rhodosorus marinus</name>
    <dbReference type="NCBI Taxonomy" id="101924"/>
    <lineage>
        <taxon>Eukaryota</taxon>
        <taxon>Rhodophyta</taxon>
        <taxon>Stylonematophyceae</taxon>
        <taxon>Stylonematales</taxon>
        <taxon>Stylonemataceae</taxon>
        <taxon>Rhodosorus</taxon>
    </lineage>
</organism>
<protein>
    <submittedName>
        <fullName evidence="7">Uncharacterized protein</fullName>
    </submittedName>
</protein>
<dbReference type="InterPro" id="IPR006214">
    <property type="entry name" value="Bax_inhibitor_1-related"/>
</dbReference>
<proteinExistence type="inferred from homology"/>
<gene>
    <name evidence="7" type="ORF">RMAR00112_LOCUS26818</name>
</gene>
<comment type="subcellular location">
    <subcellularLocation>
        <location evidence="1">Membrane</location>
        <topology evidence="1">Multi-pass membrane protein</topology>
    </subcellularLocation>
</comment>
<evidence type="ECO:0000256" key="3">
    <source>
        <dbReference type="ARBA" id="ARBA00022692"/>
    </source>
</evidence>
<comment type="similarity">
    <text evidence="2 6">Belongs to the BI1 family.</text>
</comment>